<organism evidence="2 3">
    <name type="scientific">Labedaea rhizosphaerae</name>
    <dbReference type="NCBI Taxonomy" id="598644"/>
    <lineage>
        <taxon>Bacteria</taxon>
        <taxon>Bacillati</taxon>
        <taxon>Actinomycetota</taxon>
        <taxon>Actinomycetes</taxon>
        <taxon>Pseudonocardiales</taxon>
        <taxon>Pseudonocardiaceae</taxon>
        <taxon>Labedaea</taxon>
    </lineage>
</organism>
<evidence type="ECO:0000313" key="3">
    <source>
        <dbReference type="Proteomes" id="UP000295444"/>
    </source>
</evidence>
<keyword evidence="1" id="KW-0472">Membrane</keyword>
<comment type="caution">
    <text evidence="2">The sequence shown here is derived from an EMBL/GenBank/DDBJ whole genome shotgun (WGS) entry which is preliminary data.</text>
</comment>
<evidence type="ECO:0000313" key="2">
    <source>
        <dbReference type="EMBL" id="TDQ00569.1"/>
    </source>
</evidence>
<keyword evidence="1" id="KW-0812">Transmembrane</keyword>
<keyword evidence="1" id="KW-1133">Transmembrane helix</keyword>
<gene>
    <name evidence="2" type="ORF">EV186_102430</name>
</gene>
<accession>A0A4R6SI73</accession>
<name>A0A4R6SI73_LABRH</name>
<dbReference type="NCBIfam" id="TIGR02115">
    <property type="entry name" value="potass_kdpF"/>
    <property type="match status" value="1"/>
</dbReference>
<keyword evidence="3" id="KW-1185">Reference proteome</keyword>
<dbReference type="AlphaFoldDB" id="A0A4R6SI73"/>
<dbReference type="GO" id="GO:0008556">
    <property type="term" value="F:P-type potassium transmembrane transporter activity"/>
    <property type="evidence" value="ECO:0007669"/>
    <property type="project" value="InterPro"/>
</dbReference>
<protein>
    <submittedName>
        <fullName evidence="2">K+-transporting ATPase KdpF subunit</fullName>
    </submittedName>
</protein>
<reference evidence="2 3" key="1">
    <citation type="submission" date="2019-03" db="EMBL/GenBank/DDBJ databases">
        <title>Genomic Encyclopedia of Type Strains, Phase IV (KMG-IV): sequencing the most valuable type-strain genomes for metagenomic binning, comparative biology and taxonomic classification.</title>
        <authorList>
            <person name="Goeker M."/>
        </authorList>
    </citation>
    <scope>NUCLEOTIDE SEQUENCE [LARGE SCALE GENOMIC DNA]</scope>
    <source>
        <strain evidence="2 3">DSM 45361</strain>
    </source>
</reference>
<dbReference type="Pfam" id="PF09604">
    <property type="entry name" value="Potass_KdpF"/>
    <property type="match status" value="1"/>
</dbReference>
<feature type="transmembrane region" description="Helical" evidence="1">
    <location>
        <begin position="20"/>
        <end position="39"/>
    </location>
</feature>
<sequence>MSGAEEVLAASSIDTGVPANVLGGVLALVLLVYLVVALIRPEKF</sequence>
<dbReference type="EMBL" id="SNXZ01000002">
    <property type="protein sequence ID" value="TDQ00569.1"/>
    <property type="molecule type" value="Genomic_DNA"/>
</dbReference>
<evidence type="ECO:0000256" key="1">
    <source>
        <dbReference type="SAM" id="Phobius"/>
    </source>
</evidence>
<dbReference type="GO" id="GO:0005886">
    <property type="term" value="C:plasma membrane"/>
    <property type="evidence" value="ECO:0007669"/>
    <property type="project" value="InterPro"/>
</dbReference>
<proteinExistence type="predicted"/>
<dbReference type="InterPro" id="IPR011726">
    <property type="entry name" value="KdpF"/>
</dbReference>
<dbReference type="Proteomes" id="UP000295444">
    <property type="component" value="Unassembled WGS sequence"/>
</dbReference>